<evidence type="ECO:0000256" key="1">
    <source>
        <dbReference type="SAM" id="MobiDB-lite"/>
    </source>
</evidence>
<accession>A0A7Y9WPD0</accession>
<sequence length="361" mass="40849">MSEVISNTLARVGASHDLTKPLMMSSREIVTVAESIGAEKEHKKILRDIRVMLLNLHGGEWLKQQLPEKGRSTFLLANNDRLFDELLAGPNLAHALGAEFTFERDVRDRVIEFRLNRELSMTLVTGYDVNLRHACIKRLDELERVIAAKTLAAPAPTPEPAAIEDKTIARVSKAIIVLDLLAGSKSYGLTQEEHRNGVHKLIRSHGLPTDMLPAPTDDTYSDEGSATHLLKSAGRCLPVPRFFKLLEEAGIVYRFARPSTKSKDVLKYSWRFTTEGMRFGYDERVGRSKDYTCLFYVSKFTELLRLISPGYHRLVASGAYVPRWPKSENEKHAAAYRQKMEQATNQSRDVREAAYYQNSTR</sequence>
<dbReference type="AlphaFoldDB" id="A0A7Y9WPD0"/>
<keyword evidence="3" id="KW-1185">Reference proteome</keyword>
<evidence type="ECO:0000313" key="3">
    <source>
        <dbReference type="Proteomes" id="UP000540929"/>
    </source>
</evidence>
<name>A0A7Y9WPD0_9BURK</name>
<dbReference type="Proteomes" id="UP000540929">
    <property type="component" value="Unassembled WGS sequence"/>
</dbReference>
<proteinExistence type="predicted"/>
<reference evidence="2 3" key="1">
    <citation type="submission" date="2020-07" db="EMBL/GenBank/DDBJ databases">
        <title>Exploring microbial biodiversity for novel pathways involved in the catabolism of aromatic compounds derived from lignin.</title>
        <authorList>
            <person name="Elkins J."/>
        </authorList>
    </citation>
    <scope>NUCLEOTIDE SEQUENCE [LARGE SCALE GENOMIC DNA]</scope>
    <source>
        <strain evidence="2 3">H2C3C</strain>
    </source>
</reference>
<comment type="caution">
    <text evidence="2">The sequence shown here is derived from an EMBL/GenBank/DDBJ whole genome shotgun (WGS) entry which is preliminary data.</text>
</comment>
<feature type="region of interest" description="Disordered" evidence="1">
    <location>
        <begin position="335"/>
        <end position="361"/>
    </location>
</feature>
<dbReference type="EMBL" id="JACCAS010000001">
    <property type="protein sequence ID" value="NYH24670.1"/>
    <property type="molecule type" value="Genomic_DNA"/>
</dbReference>
<protein>
    <submittedName>
        <fullName evidence="2">Phage regulator Rha-like protein</fullName>
    </submittedName>
</protein>
<evidence type="ECO:0000313" key="2">
    <source>
        <dbReference type="EMBL" id="NYH24670.1"/>
    </source>
</evidence>
<gene>
    <name evidence="2" type="ORF">GGD40_004149</name>
</gene>
<organism evidence="2 3">
    <name type="scientific">Paraburkholderia bryophila</name>
    <dbReference type="NCBI Taxonomy" id="420952"/>
    <lineage>
        <taxon>Bacteria</taxon>
        <taxon>Pseudomonadati</taxon>
        <taxon>Pseudomonadota</taxon>
        <taxon>Betaproteobacteria</taxon>
        <taxon>Burkholderiales</taxon>
        <taxon>Burkholderiaceae</taxon>
        <taxon>Paraburkholderia</taxon>
    </lineage>
</organism>
<dbReference type="RefSeq" id="WP_179744739.1">
    <property type="nucleotide sequence ID" value="NZ_JACCAS010000001.1"/>
</dbReference>